<protein>
    <submittedName>
        <fullName evidence="1">Uncharacterized protein</fullName>
    </submittedName>
</protein>
<accession>A0A916EH31</accession>
<reference evidence="1" key="1">
    <citation type="submission" date="2020-05" db="EMBL/GenBank/DDBJ databases">
        <authorList>
            <person name="Rincon C."/>
            <person name="Sanders R I."/>
            <person name="Robbins C."/>
            <person name="Chaturvedi A."/>
        </authorList>
    </citation>
    <scope>NUCLEOTIDE SEQUENCE</scope>
    <source>
        <strain evidence="1">CHB12</strain>
    </source>
</reference>
<evidence type="ECO:0000313" key="1">
    <source>
        <dbReference type="EMBL" id="CAB5387769.1"/>
    </source>
</evidence>
<dbReference type="AlphaFoldDB" id="A0A916EH31"/>
<sequence length="301" mass="34636">MKSTETIIDQVNIVQDEASDVLILGKKNNLKRLLSDFEIGNNTKDYRKLGNVQYIINQITRTLPKNNNREAAVVLTASSSDNDAFTFGDKDMELFTNRTREKAFARRSILLTLEYLSIDKYFVGLFRHTFCVICWRQKAGIATRERKNRSRTLSNVGPMKRKAIGRRGDGYVRDWAASEARPKWKGEQGTELINECCLTLPKIMKDIFINLSRKINFEEYKVRMINTQVHSLFIYVGAILTNLDCPKGYVCRYMKEGPFEIYADAKQCNNTLNALVSIIYAKCVILQTMGKFEEMEKSTEN</sequence>
<dbReference type="Proteomes" id="UP000684084">
    <property type="component" value="Unassembled WGS sequence"/>
</dbReference>
<dbReference type="EMBL" id="CAGKOT010000059">
    <property type="protein sequence ID" value="CAB5387769.1"/>
    <property type="molecule type" value="Genomic_DNA"/>
</dbReference>
<name>A0A916EH31_9GLOM</name>
<dbReference type="VEuPathDB" id="FungiDB:RhiirFUN_016028"/>
<evidence type="ECO:0000313" key="2">
    <source>
        <dbReference type="Proteomes" id="UP000684084"/>
    </source>
</evidence>
<comment type="caution">
    <text evidence="1">The sequence shown here is derived from an EMBL/GenBank/DDBJ whole genome shotgun (WGS) entry which is preliminary data.</text>
</comment>
<proteinExistence type="predicted"/>
<dbReference type="OrthoDB" id="2397721at2759"/>
<gene>
    <name evidence="1" type="ORF">CHRIB12_LOCUS20297</name>
</gene>
<organism evidence="1 2">
    <name type="scientific">Rhizophagus irregularis</name>
    <dbReference type="NCBI Taxonomy" id="588596"/>
    <lineage>
        <taxon>Eukaryota</taxon>
        <taxon>Fungi</taxon>
        <taxon>Fungi incertae sedis</taxon>
        <taxon>Mucoromycota</taxon>
        <taxon>Glomeromycotina</taxon>
        <taxon>Glomeromycetes</taxon>
        <taxon>Glomerales</taxon>
        <taxon>Glomeraceae</taxon>
        <taxon>Rhizophagus</taxon>
    </lineage>
</organism>